<name>A0ABV2TEA8_9BACT</name>
<comment type="caution">
    <text evidence="1">The sequence shown here is derived from an EMBL/GenBank/DDBJ whole genome shotgun (WGS) entry which is preliminary data.</text>
</comment>
<keyword evidence="2" id="KW-1185">Reference proteome</keyword>
<dbReference type="RefSeq" id="WP_354663554.1">
    <property type="nucleotide sequence ID" value="NZ_JBEXAC010000002.1"/>
</dbReference>
<evidence type="ECO:0000313" key="1">
    <source>
        <dbReference type="EMBL" id="MET7001002.1"/>
    </source>
</evidence>
<proteinExistence type="predicted"/>
<evidence type="ECO:0000313" key="2">
    <source>
        <dbReference type="Proteomes" id="UP001549749"/>
    </source>
</evidence>
<gene>
    <name evidence="1" type="ORF">ABR189_26695</name>
</gene>
<organism evidence="1 2">
    <name type="scientific">Chitinophaga defluvii</name>
    <dbReference type="NCBI Taxonomy" id="3163343"/>
    <lineage>
        <taxon>Bacteria</taxon>
        <taxon>Pseudomonadati</taxon>
        <taxon>Bacteroidota</taxon>
        <taxon>Chitinophagia</taxon>
        <taxon>Chitinophagales</taxon>
        <taxon>Chitinophagaceae</taxon>
        <taxon>Chitinophaga</taxon>
    </lineage>
</organism>
<accession>A0ABV2TEA8</accession>
<protein>
    <submittedName>
        <fullName evidence="1">Uncharacterized protein</fullName>
    </submittedName>
</protein>
<dbReference type="EMBL" id="JBEXAC010000002">
    <property type="protein sequence ID" value="MET7001002.1"/>
    <property type="molecule type" value="Genomic_DNA"/>
</dbReference>
<dbReference type="Proteomes" id="UP001549749">
    <property type="component" value="Unassembled WGS sequence"/>
</dbReference>
<dbReference type="SUPFAM" id="SSF82185">
    <property type="entry name" value="Histone H3 K4-specific methyltransferase SET7/9 N-terminal domain"/>
    <property type="match status" value="1"/>
</dbReference>
<sequence>MLYLNKNNEITAAKSDYVCQKNEQLSKGYSNCYDCFDNTQQLVKQLNTQLYITNAVMENDNKPFVGHLGEQGVFLLGVYKNGKPYNGFFKHKTKSGEWLIYDFYKDGQRTSQVLNDLYMTMKAEKDDQITATTLNVKNTFADGVLENGLAIIPASVQGGVAEIVQYVRNKKTTVYTIGLFAMHYGEFINVSHIENGYKIASFGKNSVSITYHPNGRKIESFDRNGRLKNTVNFSHHPFAQQEGVDKQRSFSYFRKNHQLYIEQATDAAQLMAFHELAEDNDGSSVVSRMALSFLRNTPSLEVEDLQYFVANMYFKDDDFLGTCESWDGKIYGMMYQKGAKEGTYTLTMYEEGKVVTKPELVIVDQTVDEIAAAFKLIRQKQAMTEEDGE</sequence>
<reference evidence="1 2" key="1">
    <citation type="submission" date="2024-06" db="EMBL/GenBank/DDBJ databases">
        <title>Chitinophaga defluvii sp. nov., isolated from municipal sewage.</title>
        <authorList>
            <person name="Zhang L."/>
        </authorList>
    </citation>
    <scope>NUCLEOTIDE SEQUENCE [LARGE SCALE GENOMIC DNA]</scope>
    <source>
        <strain evidence="1 2">H8</strain>
    </source>
</reference>